<dbReference type="Proteomes" id="UP000228900">
    <property type="component" value="Unassembled WGS sequence"/>
</dbReference>
<evidence type="ECO:0000256" key="1">
    <source>
        <dbReference type="SAM" id="Phobius"/>
    </source>
</evidence>
<dbReference type="AlphaFoldDB" id="A0A2M6WNG1"/>
<sequence>MLNKIIKFISWSKFHEFCQELFYALSGALELFIVLEIIKPQIVTAYISLSFLLLLWCLNAMILLLFRKLV</sequence>
<feature type="transmembrane region" description="Helical" evidence="1">
    <location>
        <begin position="21"/>
        <end position="38"/>
    </location>
</feature>
<keyword evidence="1" id="KW-1133">Transmembrane helix</keyword>
<protein>
    <submittedName>
        <fullName evidence="2">Uncharacterized protein</fullName>
    </submittedName>
</protein>
<dbReference type="EMBL" id="PFAQ01000056">
    <property type="protein sequence ID" value="PIT94335.1"/>
    <property type="molecule type" value="Genomic_DNA"/>
</dbReference>
<gene>
    <name evidence="2" type="ORF">COT98_04105</name>
</gene>
<organism evidence="2 3">
    <name type="scientific">Candidatus Falkowbacteria bacterium CG10_big_fil_rev_8_21_14_0_10_39_9</name>
    <dbReference type="NCBI Taxonomy" id="1974566"/>
    <lineage>
        <taxon>Bacteria</taxon>
        <taxon>Candidatus Falkowiibacteriota</taxon>
    </lineage>
</organism>
<proteinExistence type="predicted"/>
<name>A0A2M6WNG1_9BACT</name>
<feature type="transmembrane region" description="Helical" evidence="1">
    <location>
        <begin position="44"/>
        <end position="66"/>
    </location>
</feature>
<evidence type="ECO:0000313" key="3">
    <source>
        <dbReference type="Proteomes" id="UP000228900"/>
    </source>
</evidence>
<reference evidence="3" key="1">
    <citation type="submission" date="2017-09" db="EMBL/GenBank/DDBJ databases">
        <title>Depth-based differentiation of microbial function through sediment-hosted aquifers and enrichment of novel symbionts in the deep terrestrial subsurface.</title>
        <authorList>
            <person name="Probst A.J."/>
            <person name="Ladd B."/>
            <person name="Jarett J.K."/>
            <person name="Geller-Mcgrath D.E."/>
            <person name="Sieber C.M.K."/>
            <person name="Emerson J.B."/>
            <person name="Anantharaman K."/>
            <person name="Thomas B.C."/>
            <person name="Malmstrom R."/>
            <person name="Stieglmeier M."/>
            <person name="Klingl A."/>
            <person name="Woyke T."/>
            <person name="Ryan C.M."/>
            <person name="Banfield J.F."/>
        </authorList>
    </citation>
    <scope>NUCLEOTIDE SEQUENCE [LARGE SCALE GENOMIC DNA]</scope>
</reference>
<comment type="caution">
    <text evidence="2">The sequence shown here is derived from an EMBL/GenBank/DDBJ whole genome shotgun (WGS) entry which is preliminary data.</text>
</comment>
<accession>A0A2M6WNG1</accession>
<evidence type="ECO:0000313" key="2">
    <source>
        <dbReference type="EMBL" id="PIT94335.1"/>
    </source>
</evidence>
<keyword evidence="1" id="KW-0812">Transmembrane</keyword>
<keyword evidence="1" id="KW-0472">Membrane</keyword>